<dbReference type="OMA" id="GLYPKNA"/>
<evidence type="ECO:0000313" key="6">
    <source>
        <dbReference type="Ensembl" id="ENSNBRP00000011430.1"/>
    </source>
</evidence>
<dbReference type="GO" id="GO:0036064">
    <property type="term" value="C:ciliary basal body"/>
    <property type="evidence" value="ECO:0007669"/>
    <property type="project" value="TreeGrafter"/>
</dbReference>
<dbReference type="InterPro" id="IPR038797">
    <property type="entry name" value="Fltp"/>
</dbReference>
<feature type="compositionally biased region" description="Polar residues" evidence="5">
    <location>
        <begin position="124"/>
        <end position="155"/>
    </location>
</feature>
<reference evidence="6" key="1">
    <citation type="submission" date="2025-08" db="UniProtKB">
        <authorList>
            <consortium name="Ensembl"/>
        </authorList>
    </citation>
    <scope>IDENTIFICATION</scope>
</reference>
<keyword evidence="7" id="KW-1185">Reference proteome</keyword>
<dbReference type="GeneTree" id="ENSGT00390000001092"/>
<evidence type="ECO:0000256" key="2">
    <source>
        <dbReference type="ARBA" id="ARBA00019181"/>
    </source>
</evidence>
<accession>A0A3Q4GP03</accession>
<comment type="function">
    <text evidence="4">Microtubule inner protein (MIP) part of the dynein-decorated doublet microtubules (DMTs) in cilia axoneme. Acts as a regulator of cilium basal body docking and positioning in mono- and multiciliated cells. Regulates basal body docking and cilia formation in multiciliated lung cells. Regulates kinocilium positioning and stereocilia bundle morphogenesis in the inner ear.</text>
</comment>
<dbReference type="Ensembl" id="ENSNBRT00000011752.1">
    <property type="protein sequence ID" value="ENSNBRP00000011430.1"/>
    <property type="gene ID" value="ENSNBRG00000008894.1"/>
</dbReference>
<dbReference type="PANTHER" id="PTHR34639:SF1">
    <property type="entry name" value="PROTEIN FLATTOP"/>
    <property type="match status" value="1"/>
</dbReference>
<dbReference type="Proteomes" id="UP000261580">
    <property type="component" value="Unassembled WGS sequence"/>
</dbReference>
<dbReference type="Pfam" id="PF22611">
    <property type="entry name" value="CFAP126"/>
    <property type="match status" value="1"/>
</dbReference>
<proteinExistence type="inferred from homology"/>
<dbReference type="STRING" id="32507.ENSNBRP00000011430"/>
<feature type="region of interest" description="Disordered" evidence="5">
    <location>
        <begin position="97"/>
        <end position="155"/>
    </location>
</feature>
<dbReference type="GO" id="GO:0044782">
    <property type="term" value="P:cilium organization"/>
    <property type="evidence" value="ECO:0007669"/>
    <property type="project" value="TreeGrafter"/>
</dbReference>
<dbReference type="CDD" id="cd23705">
    <property type="entry name" value="Flattop"/>
    <property type="match status" value="1"/>
</dbReference>
<dbReference type="Bgee" id="ENSNBRG00000008894">
    <property type="expression patterns" value="Expressed in testis"/>
</dbReference>
<sequence>MSSSYSANQYDGAFKPHRLQNWCETKHFKERPSAQVGRTTFIADDRGHLLPGVGKRRLAWPDFKGTWDLPARIPGERINPTARSVEGLNRLKSWGLYPKNADMSQPHRGSKSTNRQKETGEQVRATQTQQPGLSTSCSDIWPSSTSSYPDSNETDSASTVLNKILWASFCSLLPEV</sequence>
<evidence type="ECO:0000313" key="7">
    <source>
        <dbReference type="Proteomes" id="UP000261580"/>
    </source>
</evidence>
<comment type="similarity">
    <text evidence="1">Belongs to the Flattop family.</text>
</comment>
<reference evidence="6" key="2">
    <citation type="submission" date="2025-09" db="UniProtKB">
        <authorList>
            <consortium name="Ensembl"/>
        </authorList>
    </citation>
    <scope>IDENTIFICATION</scope>
</reference>
<evidence type="ECO:0000256" key="1">
    <source>
        <dbReference type="ARBA" id="ARBA00009887"/>
    </source>
</evidence>
<evidence type="ECO:0000256" key="3">
    <source>
        <dbReference type="ARBA" id="ARBA00033306"/>
    </source>
</evidence>
<dbReference type="AlphaFoldDB" id="A0A3Q4GP03"/>
<evidence type="ECO:0000256" key="4">
    <source>
        <dbReference type="ARBA" id="ARBA00045261"/>
    </source>
</evidence>
<dbReference type="PANTHER" id="PTHR34639">
    <property type="entry name" value="PROTEIN FLATTOP"/>
    <property type="match status" value="1"/>
</dbReference>
<protein>
    <recommendedName>
        <fullName evidence="2">Protein Flattop</fullName>
    </recommendedName>
    <alternativeName>
        <fullName evidence="3">Cilia- and flagella-associated protein 126</fullName>
    </alternativeName>
</protein>
<organism evidence="6 7">
    <name type="scientific">Neolamprologus brichardi</name>
    <name type="common">Fairy cichlid</name>
    <name type="synonym">Lamprologus brichardi</name>
    <dbReference type="NCBI Taxonomy" id="32507"/>
    <lineage>
        <taxon>Eukaryota</taxon>
        <taxon>Metazoa</taxon>
        <taxon>Chordata</taxon>
        <taxon>Craniata</taxon>
        <taxon>Vertebrata</taxon>
        <taxon>Euteleostomi</taxon>
        <taxon>Actinopterygii</taxon>
        <taxon>Neopterygii</taxon>
        <taxon>Teleostei</taxon>
        <taxon>Neoteleostei</taxon>
        <taxon>Acanthomorphata</taxon>
        <taxon>Ovalentaria</taxon>
        <taxon>Cichlomorphae</taxon>
        <taxon>Cichliformes</taxon>
        <taxon>Cichlidae</taxon>
        <taxon>African cichlids</taxon>
        <taxon>Pseudocrenilabrinae</taxon>
        <taxon>Lamprologini</taxon>
        <taxon>Neolamprologus</taxon>
    </lineage>
</organism>
<evidence type="ECO:0000256" key="5">
    <source>
        <dbReference type="SAM" id="MobiDB-lite"/>
    </source>
</evidence>
<name>A0A3Q4GP03_NEOBR</name>